<dbReference type="EMBL" id="FNCP01000004">
    <property type="protein sequence ID" value="SDG58193.1"/>
    <property type="molecule type" value="Genomic_DNA"/>
</dbReference>
<dbReference type="Proteomes" id="UP000198656">
    <property type="component" value="Unassembled WGS sequence"/>
</dbReference>
<dbReference type="SUPFAM" id="SSF46955">
    <property type="entry name" value="Putative DNA-binding domain"/>
    <property type="match status" value="1"/>
</dbReference>
<dbReference type="PROSITE" id="PS50937">
    <property type="entry name" value="HTH_MERR_2"/>
    <property type="match status" value="1"/>
</dbReference>
<feature type="domain" description="HTH merR-type" evidence="2">
    <location>
        <begin position="6"/>
        <end position="74"/>
    </location>
</feature>
<protein>
    <submittedName>
        <fullName evidence="3">DNA-binding transcriptional regulator, MerR family</fullName>
    </submittedName>
</protein>
<proteinExistence type="predicted"/>
<dbReference type="Gene3D" id="1.10.1660.10">
    <property type="match status" value="1"/>
</dbReference>
<evidence type="ECO:0000313" key="3">
    <source>
        <dbReference type="EMBL" id="SDG58193.1"/>
    </source>
</evidence>
<evidence type="ECO:0000259" key="2">
    <source>
        <dbReference type="PROSITE" id="PS50937"/>
    </source>
</evidence>
<organism evidence="3 4">
    <name type="scientific">Desulfosporosinus hippei DSM 8344</name>
    <dbReference type="NCBI Taxonomy" id="1121419"/>
    <lineage>
        <taxon>Bacteria</taxon>
        <taxon>Bacillati</taxon>
        <taxon>Bacillota</taxon>
        <taxon>Clostridia</taxon>
        <taxon>Eubacteriales</taxon>
        <taxon>Desulfitobacteriaceae</taxon>
        <taxon>Desulfosporosinus</taxon>
    </lineage>
</organism>
<dbReference type="Pfam" id="PF13411">
    <property type="entry name" value="MerR_1"/>
    <property type="match status" value="1"/>
</dbReference>
<sequence>MERLKMYKIGEISNLAGVSKRTIDYYSTMGLLKPVRAESNYRYYSEESLVRLKFIEDLKSNRFTLEEIKEQLSLLDNKLSQVKQEGVMINTDLIVNQVKQLENQIIRLQPKLINMESNQVALSAKQRMLQSMTLIQALLLYINEITSLI</sequence>
<dbReference type="InterPro" id="IPR009061">
    <property type="entry name" value="DNA-bd_dom_put_sf"/>
</dbReference>
<name>A0A1G7VEP0_9FIRM</name>
<dbReference type="OrthoDB" id="9791488at2"/>
<dbReference type="AlphaFoldDB" id="A0A1G7VEP0"/>
<evidence type="ECO:0000256" key="1">
    <source>
        <dbReference type="ARBA" id="ARBA00023125"/>
    </source>
</evidence>
<dbReference type="PANTHER" id="PTHR30204:SF95">
    <property type="entry name" value="HTH-TYPE TRANSCRIPTIONAL REGULATOR CUER"/>
    <property type="match status" value="1"/>
</dbReference>
<dbReference type="GO" id="GO:0003700">
    <property type="term" value="F:DNA-binding transcription factor activity"/>
    <property type="evidence" value="ECO:0007669"/>
    <property type="project" value="InterPro"/>
</dbReference>
<reference evidence="4" key="1">
    <citation type="submission" date="2016-10" db="EMBL/GenBank/DDBJ databases">
        <authorList>
            <person name="Varghese N."/>
            <person name="Submissions S."/>
        </authorList>
    </citation>
    <scope>NUCLEOTIDE SEQUENCE [LARGE SCALE GENOMIC DNA]</scope>
    <source>
        <strain evidence="4">DSM 8344</strain>
    </source>
</reference>
<dbReference type="SMART" id="SM00422">
    <property type="entry name" value="HTH_MERR"/>
    <property type="match status" value="1"/>
</dbReference>
<keyword evidence="1 3" id="KW-0238">DNA-binding</keyword>
<dbReference type="InterPro" id="IPR000551">
    <property type="entry name" value="MerR-type_HTH_dom"/>
</dbReference>
<gene>
    <name evidence="3" type="ORF">SAMN05443529_104100</name>
</gene>
<dbReference type="PANTHER" id="PTHR30204">
    <property type="entry name" value="REDOX-CYCLING DRUG-SENSING TRANSCRIPTIONAL ACTIVATOR SOXR"/>
    <property type="match status" value="1"/>
</dbReference>
<accession>A0A1G7VEP0</accession>
<dbReference type="STRING" id="1121419.SAMN05443529_104100"/>
<dbReference type="PRINTS" id="PR00040">
    <property type="entry name" value="HTHMERR"/>
</dbReference>
<keyword evidence="4" id="KW-1185">Reference proteome</keyword>
<dbReference type="InterPro" id="IPR047057">
    <property type="entry name" value="MerR_fam"/>
</dbReference>
<evidence type="ECO:0000313" key="4">
    <source>
        <dbReference type="Proteomes" id="UP000198656"/>
    </source>
</evidence>
<dbReference type="GO" id="GO:0003677">
    <property type="term" value="F:DNA binding"/>
    <property type="evidence" value="ECO:0007669"/>
    <property type="project" value="UniProtKB-KW"/>
</dbReference>